<evidence type="ECO:0000313" key="2">
    <source>
        <dbReference type="EMBL" id="SUD27821.1"/>
    </source>
</evidence>
<feature type="transmembrane region" description="Helical" evidence="1">
    <location>
        <begin position="173"/>
        <end position="195"/>
    </location>
</feature>
<dbReference type="OrthoDB" id="7057633at2"/>
<feature type="transmembrane region" description="Helical" evidence="1">
    <location>
        <begin position="23"/>
        <end position="42"/>
    </location>
</feature>
<feature type="transmembrane region" description="Helical" evidence="1">
    <location>
        <begin position="207"/>
        <end position="227"/>
    </location>
</feature>
<reference evidence="2 3" key="1">
    <citation type="submission" date="2018-06" db="EMBL/GenBank/DDBJ databases">
        <authorList>
            <consortium name="Pathogen Informatics"/>
            <person name="Doyle S."/>
        </authorList>
    </citation>
    <scope>NUCLEOTIDE SEQUENCE [LARGE SCALE GENOMIC DNA]</scope>
    <source>
        <strain evidence="2 3">NCTC10392</strain>
    </source>
</reference>
<protein>
    <recommendedName>
        <fullName evidence="4">Glycosyltransferase RgtA/B/C/D-like domain-containing protein</fullName>
    </recommendedName>
</protein>
<accession>A0A379I6M5</accession>
<evidence type="ECO:0000313" key="3">
    <source>
        <dbReference type="Proteomes" id="UP000255125"/>
    </source>
</evidence>
<evidence type="ECO:0008006" key="4">
    <source>
        <dbReference type="Google" id="ProtNLM"/>
    </source>
</evidence>
<dbReference type="EMBL" id="UGUS01000002">
    <property type="protein sequence ID" value="SUD27821.1"/>
    <property type="molecule type" value="Genomic_DNA"/>
</dbReference>
<sequence>MVGIGSKVWTRVLNVVVEHPVRVAFFGSLLLSLIAVWGAATVGRDAAFYLTIAQDVQVHGSKAAFETFNWPWFSLLLAGTHAVLALPIELSAYLWCSLFAAGTCALLVDCVRQRSVQVAPWACLVVLAMPAFNQFRGEILREFGFWFFCSLTFWLAMRWQARGGWLRAATLHLAIVAAAAFRLEALLLLPALGLWQLPGLWLRERRLALAQFVALPLLGVVTGLVLVSVTGGFSSARVAYYLDLINPSSVLASFELLREQFANSLINKYSQDEAGRIIFFGILAAMAIGFVNICGPFAVPFLLGRNWQSIKRYWHEYRPFAWAAALYLLVLLLFFIKQQFMNLRYMSFLNLLFVPALALALQMFAQQFPRLGKVLVAVGLLVMLSNVVSSGPGKVQYVDAGRWMAANVEPDVPAYFDDGRIGYYAGRGYQLKQLTREAAMSPAHVDQFRYFLIEARGNEPWLTRWLAERDLRIVERFANRRGATVLIITR</sequence>
<feature type="transmembrane region" description="Helical" evidence="1">
    <location>
        <begin position="319"/>
        <end position="336"/>
    </location>
</feature>
<feature type="transmembrane region" description="Helical" evidence="1">
    <location>
        <begin position="143"/>
        <end position="161"/>
    </location>
</feature>
<feature type="transmembrane region" description="Helical" evidence="1">
    <location>
        <begin position="92"/>
        <end position="111"/>
    </location>
</feature>
<feature type="transmembrane region" description="Helical" evidence="1">
    <location>
        <begin position="118"/>
        <end position="137"/>
    </location>
</feature>
<dbReference type="KEGG" id="pfn:HZ99_20465"/>
<dbReference type="AlphaFoldDB" id="A0A379I6M5"/>
<feature type="transmembrane region" description="Helical" evidence="1">
    <location>
        <begin position="348"/>
        <end position="365"/>
    </location>
</feature>
<dbReference type="Proteomes" id="UP000255125">
    <property type="component" value="Unassembled WGS sequence"/>
</dbReference>
<evidence type="ECO:0000256" key="1">
    <source>
        <dbReference type="SAM" id="Phobius"/>
    </source>
</evidence>
<proteinExistence type="predicted"/>
<organism evidence="2 3">
    <name type="scientific">Pseudomonas fluorescens</name>
    <dbReference type="NCBI Taxonomy" id="294"/>
    <lineage>
        <taxon>Bacteria</taxon>
        <taxon>Pseudomonadati</taxon>
        <taxon>Pseudomonadota</taxon>
        <taxon>Gammaproteobacteria</taxon>
        <taxon>Pseudomonadales</taxon>
        <taxon>Pseudomonadaceae</taxon>
        <taxon>Pseudomonas</taxon>
    </lineage>
</organism>
<feature type="transmembrane region" description="Helical" evidence="1">
    <location>
        <begin position="277"/>
        <end position="299"/>
    </location>
</feature>
<name>A0A379I6M5_PSEFL</name>
<keyword evidence="1" id="KW-0812">Transmembrane</keyword>
<keyword evidence="1" id="KW-0472">Membrane</keyword>
<gene>
    <name evidence="2" type="ORF">NCTC10392_00539</name>
</gene>
<keyword evidence="1" id="KW-1133">Transmembrane helix</keyword>